<dbReference type="EMBL" id="MU971408">
    <property type="protein sequence ID" value="KAK9235635.1"/>
    <property type="molecule type" value="Genomic_DNA"/>
</dbReference>
<dbReference type="Proteomes" id="UP001433508">
    <property type="component" value="Unassembled WGS sequence"/>
</dbReference>
<evidence type="ECO:0000313" key="2">
    <source>
        <dbReference type="Proteomes" id="UP001433508"/>
    </source>
</evidence>
<keyword evidence="1" id="KW-0808">Transferase</keyword>
<keyword evidence="2" id="KW-1185">Reference proteome</keyword>
<reference evidence="2" key="1">
    <citation type="journal article" date="2024" name="Front. Bioeng. Biotechnol.">
        <title>Genome-scale model development and genomic sequencing of the oleaginous clade Lipomyces.</title>
        <authorList>
            <person name="Czajka J.J."/>
            <person name="Han Y."/>
            <person name="Kim J."/>
            <person name="Mondo S.J."/>
            <person name="Hofstad B.A."/>
            <person name="Robles A."/>
            <person name="Haridas S."/>
            <person name="Riley R."/>
            <person name="LaButti K."/>
            <person name="Pangilinan J."/>
            <person name="Andreopoulos W."/>
            <person name="Lipzen A."/>
            <person name="Yan J."/>
            <person name="Wang M."/>
            <person name="Ng V."/>
            <person name="Grigoriev I.V."/>
            <person name="Spatafora J.W."/>
            <person name="Magnuson J.K."/>
            <person name="Baker S.E."/>
            <person name="Pomraning K.R."/>
        </authorList>
    </citation>
    <scope>NUCLEOTIDE SEQUENCE [LARGE SCALE GENOMIC DNA]</scope>
    <source>
        <strain evidence="2">CBS 7786</strain>
    </source>
</reference>
<proteinExistence type="predicted"/>
<protein>
    <submittedName>
        <fullName evidence="1">Kinase A anchor protein</fullName>
    </submittedName>
</protein>
<keyword evidence="1" id="KW-0418">Kinase</keyword>
<accession>A0ACC3SW39</accession>
<name>A0ACC3SW39_LIPKO</name>
<organism evidence="1 2">
    <name type="scientific">Lipomyces kononenkoae</name>
    <name type="common">Yeast</name>
    <dbReference type="NCBI Taxonomy" id="34357"/>
    <lineage>
        <taxon>Eukaryota</taxon>
        <taxon>Fungi</taxon>
        <taxon>Dikarya</taxon>
        <taxon>Ascomycota</taxon>
        <taxon>Saccharomycotina</taxon>
        <taxon>Lipomycetes</taxon>
        <taxon>Lipomycetales</taxon>
        <taxon>Lipomycetaceae</taxon>
        <taxon>Lipomyces</taxon>
    </lineage>
</organism>
<sequence>MTRIRSPQLTHFLSIPLASPSLTASLTALRRDIVSTMPSFPMKAIRPVSTIHLTLGVMSLDAAGPRLKAATDALLGLQDSAPDIISGAPIHIGLKGLNIFDRSTASNANVVFADVYGEDTLRLQEFADRINRHFTQLGFVVENGTNNGKNSNGHGESSPGTEEEGVVLHATVLNTRYATELVPVDKNREGDANHKKGRKKHQKVRPSFDATDLLARFESTVFMEPIHIDKLAICKMGERKPQDGGGYEVVAYIPLP</sequence>
<comment type="caution">
    <text evidence="1">The sequence shown here is derived from an EMBL/GenBank/DDBJ whole genome shotgun (WGS) entry which is preliminary data.</text>
</comment>
<gene>
    <name evidence="1" type="ORF">V1525DRAFT_409307</name>
</gene>
<evidence type="ECO:0000313" key="1">
    <source>
        <dbReference type="EMBL" id="KAK9235635.1"/>
    </source>
</evidence>